<reference evidence="2 3" key="1">
    <citation type="submission" date="2023-07" db="EMBL/GenBank/DDBJ databases">
        <title>Sequencing the genomes of 1000 actinobacteria strains.</title>
        <authorList>
            <person name="Klenk H.-P."/>
        </authorList>
    </citation>
    <scope>NUCLEOTIDE SEQUENCE [LARGE SCALE GENOMIC DNA]</scope>
    <source>
        <strain evidence="2 3">DSM 20167</strain>
    </source>
</reference>
<keyword evidence="3" id="KW-1185">Reference proteome</keyword>
<feature type="transmembrane region" description="Helical" evidence="1">
    <location>
        <begin position="12"/>
        <end position="29"/>
    </location>
</feature>
<sequence length="211" mass="21812">MKNQGLRILRGWIGALLCTCLAAASHTLVDGALPPLPILGLLLCISAAICTALSSSGISLLRTVLAVALSQGAYHGAFALFGHRHQPSGLLHESTGLAGHAAHEMDLVVGPSLAGAGTGDASNPWLMPVAHLVAALLTIAALRRGEMAVRAFVEAVFLRVPRRILFIGGLPSASGKQPLLGVAYQSPVLRDVLRPALHRRGPPGGPAFAFP</sequence>
<name>A0ABU2BMM1_9MICC</name>
<dbReference type="EMBL" id="JAVDYI010000001">
    <property type="protein sequence ID" value="MDR7359541.1"/>
    <property type="molecule type" value="Genomic_DNA"/>
</dbReference>
<keyword evidence="1" id="KW-0472">Membrane</keyword>
<evidence type="ECO:0000313" key="2">
    <source>
        <dbReference type="EMBL" id="MDR7359541.1"/>
    </source>
</evidence>
<organism evidence="2 3">
    <name type="scientific">Paeniglutamicibacter sulfureus</name>
    <dbReference type="NCBI Taxonomy" id="43666"/>
    <lineage>
        <taxon>Bacteria</taxon>
        <taxon>Bacillati</taxon>
        <taxon>Actinomycetota</taxon>
        <taxon>Actinomycetes</taxon>
        <taxon>Micrococcales</taxon>
        <taxon>Micrococcaceae</taxon>
        <taxon>Paeniglutamicibacter</taxon>
    </lineage>
</organism>
<evidence type="ECO:0000313" key="3">
    <source>
        <dbReference type="Proteomes" id="UP001183817"/>
    </source>
</evidence>
<keyword evidence="1" id="KW-1133">Transmembrane helix</keyword>
<protein>
    <submittedName>
        <fullName evidence="2">Membrane protein YqaA with SNARE-associated domain</fullName>
    </submittedName>
</protein>
<keyword evidence="1" id="KW-0812">Transmembrane</keyword>
<evidence type="ECO:0000256" key="1">
    <source>
        <dbReference type="SAM" id="Phobius"/>
    </source>
</evidence>
<comment type="caution">
    <text evidence="2">The sequence shown here is derived from an EMBL/GenBank/DDBJ whole genome shotgun (WGS) entry which is preliminary data.</text>
</comment>
<proteinExistence type="predicted"/>
<dbReference type="Proteomes" id="UP001183817">
    <property type="component" value="Unassembled WGS sequence"/>
</dbReference>
<feature type="transmembrane region" description="Helical" evidence="1">
    <location>
        <begin position="35"/>
        <end position="53"/>
    </location>
</feature>
<accession>A0ABU2BMM1</accession>
<dbReference type="RefSeq" id="WP_310292106.1">
    <property type="nucleotide sequence ID" value="NZ_BAAAWO010000001.1"/>
</dbReference>
<gene>
    <name evidence="2" type="ORF">J2S64_003232</name>
</gene>